<protein>
    <recommendedName>
        <fullName evidence="5">Carbonic anhydrase</fullName>
        <ecNumber evidence="5">4.2.1.1</ecNumber>
    </recommendedName>
    <alternativeName>
        <fullName evidence="5">Carbonate dehydratase</fullName>
    </alternativeName>
</protein>
<keyword evidence="2 4" id="KW-0479">Metal-binding</keyword>
<evidence type="ECO:0000256" key="5">
    <source>
        <dbReference type="RuleBase" id="RU003956"/>
    </source>
</evidence>
<comment type="similarity">
    <text evidence="1 5">Belongs to the beta-class carbonic anhydrase family.</text>
</comment>
<dbReference type="Gene3D" id="3.40.1050.10">
    <property type="entry name" value="Carbonic anhydrase"/>
    <property type="match status" value="1"/>
</dbReference>
<dbReference type="PANTHER" id="PTHR43175">
    <property type="entry name" value="CARBONIC ANHYDRASE"/>
    <property type="match status" value="1"/>
</dbReference>
<dbReference type="InterPro" id="IPR001765">
    <property type="entry name" value="Carbonic_anhydrase"/>
</dbReference>
<feature type="binding site" evidence="4">
    <location>
        <position position="100"/>
    </location>
    <ligand>
        <name>Zn(2+)</name>
        <dbReference type="ChEBI" id="CHEBI:29105"/>
    </ligand>
</feature>
<accession>A0A8H3ED48</accession>
<organism evidence="6 7">
    <name type="scientific">Rhizoctonia solani</name>
    <dbReference type="NCBI Taxonomy" id="456999"/>
    <lineage>
        <taxon>Eukaryota</taxon>
        <taxon>Fungi</taxon>
        <taxon>Dikarya</taxon>
        <taxon>Basidiomycota</taxon>
        <taxon>Agaricomycotina</taxon>
        <taxon>Agaricomycetes</taxon>
        <taxon>Cantharellales</taxon>
        <taxon>Ceratobasidiaceae</taxon>
        <taxon>Rhizoctonia</taxon>
    </lineage>
</organism>
<feature type="binding site" evidence="4">
    <location>
        <position position="32"/>
    </location>
    <ligand>
        <name>Zn(2+)</name>
        <dbReference type="ChEBI" id="CHEBI:29105"/>
    </ligand>
</feature>
<feature type="binding site" evidence="4">
    <location>
        <position position="30"/>
    </location>
    <ligand>
        <name>Zn(2+)</name>
        <dbReference type="ChEBI" id="CHEBI:29105"/>
    </ligand>
</feature>
<dbReference type="EC" id="4.2.1.1" evidence="5"/>
<feature type="binding site" evidence="4">
    <location>
        <position position="97"/>
    </location>
    <ligand>
        <name>Zn(2+)</name>
        <dbReference type="ChEBI" id="CHEBI:29105"/>
    </ligand>
</feature>
<comment type="catalytic activity">
    <reaction evidence="5">
        <text>hydrogencarbonate + H(+) = CO2 + H2O</text>
        <dbReference type="Rhea" id="RHEA:10748"/>
        <dbReference type="ChEBI" id="CHEBI:15377"/>
        <dbReference type="ChEBI" id="CHEBI:15378"/>
        <dbReference type="ChEBI" id="CHEBI:16526"/>
        <dbReference type="ChEBI" id="CHEBI:17544"/>
        <dbReference type="EC" id="4.2.1.1"/>
    </reaction>
</comment>
<dbReference type="Proteomes" id="UP000663827">
    <property type="component" value="Unassembled WGS sequence"/>
</dbReference>
<dbReference type="Pfam" id="PF00484">
    <property type="entry name" value="Pro_CA"/>
    <property type="match status" value="1"/>
</dbReference>
<dbReference type="InterPro" id="IPR036874">
    <property type="entry name" value="Carbonic_anhydrase_sf"/>
</dbReference>
<dbReference type="SMART" id="SM00947">
    <property type="entry name" value="Pro_CA"/>
    <property type="match status" value="1"/>
</dbReference>
<comment type="caution">
    <text evidence="6">The sequence shown here is derived from an EMBL/GenBank/DDBJ whole genome shotgun (WGS) entry which is preliminary data.</text>
</comment>
<evidence type="ECO:0000313" key="6">
    <source>
        <dbReference type="EMBL" id="CAE7225890.1"/>
    </source>
</evidence>
<evidence type="ECO:0000256" key="4">
    <source>
        <dbReference type="PIRSR" id="PIRSR601765-1"/>
    </source>
</evidence>
<name>A0A8H3ED48_9AGAM</name>
<comment type="cofactor">
    <cofactor evidence="4">
        <name>Zn(2+)</name>
        <dbReference type="ChEBI" id="CHEBI:29105"/>
    </cofactor>
    <text evidence="4">Binds 1 zinc ion per subunit.</text>
</comment>
<keyword evidence="5" id="KW-0456">Lyase</keyword>
<sequence length="220" mass="24590">MSDDKGATGLASEIAYAQQLPTPIITVITCMDCRIRMRTIIQAVRPEAPNLPDVEDAVERTGLYILRNAGGRAQEALRSIIVSQNLLNTTDIHVVHHLGCGMANRSEEGLRETLLQKLVPSAEDTLTRGITMHQLSQYQFLPIRSDICIHRAADSVFNDMELLRNHPLIKKGTNIRGWLYENIDGPPANHKMTSVEGIGRPGHEPANQCYERTCRRECCH</sequence>
<dbReference type="SUPFAM" id="SSF53056">
    <property type="entry name" value="beta-carbonic anhydrase, cab"/>
    <property type="match status" value="1"/>
</dbReference>
<dbReference type="GO" id="GO:0004089">
    <property type="term" value="F:carbonate dehydratase activity"/>
    <property type="evidence" value="ECO:0007669"/>
    <property type="project" value="UniProtKB-UniRule"/>
</dbReference>
<dbReference type="PANTHER" id="PTHR43175:SF3">
    <property type="entry name" value="CARBON DISULFIDE HYDROLASE"/>
    <property type="match status" value="1"/>
</dbReference>
<evidence type="ECO:0000256" key="2">
    <source>
        <dbReference type="ARBA" id="ARBA00022723"/>
    </source>
</evidence>
<dbReference type="EMBL" id="CAJNJQ010006291">
    <property type="protein sequence ID" value="CAE7225890.1"/>
    <property type="molecule type" value="Genomic_DNA"/>
</dbReference>
<evidence type="ECO:0000313" key="7">
    <source>
        <dbReference type="Proteomes" id="UP000663827"/>
    </source>
</evidence>
<evidence type="ECO:0000256" key="3">
    <source>
        <dbReference type="ARBA" id="ARBA00022833"/>
    </source>
</evidence>
<evidence type="ECO:0000256" key="1">
    <source>
        <dbReference type="ARBA" id="ARBA00006217"/>
    </source>
</evidence>
<gene>
    <name evidence="6" type="ORF">RDB_LOCUS175065</name>
</gene>
<dbReference type="GO" id="GO:0008270">
    <property type="term" value="F:zinc ion binding"/>
    <property type="evidence" value="ECO:0007669"/>
    <property type="project" value="UniProtKB-UniRule"/>
</dbReference>
<reference evidence="6" key="1">
    <citation type="submission" date="2021-01" db="EMBL/GenBank/DDBJ databases">
        <authorList>
            <person name="Kaushik A."/>
        </authorList>
    </citation>
    <scope>NUCLEOTIDE SEQUENCE</scope>
    <source>
        <strain evidence="6">AG5</strain>
    </source>
</reference>
<proteinExistence type="inferred from homology"/>
<dbReference type="AlphaFoldDB" id="A0A8H3ED48"/>
<keyword evidence="3 4" id="KW-0862">Zinc</keyword>
<comment type="function">
    <text evidence="5">Reversible hydration of carbon dioxide.</text>
</comment>